<feature type="region of interest" description="Disordered" evidence="1">
    <location>
        <begin position="1"/>
        <end position="29"/>
    </location>
</feature>
<proteinExistence type="predicted"/>
<reference evidence="2 3" key="1">
    <citation type="submission" date="2020-08" db="EMBL/GenBank/DDBJ databases">
        <title>Genomic Encyclopedia of Type Strains, Phase IV (KMG-V): Genome sequencing to study the core and pangenomes of soil and plant-associated prokaryotes.</title>
        <authorList>
            <person name="Whitman W."/>
        </authorList>
    </citation>
    <scope>NUCLEOTIDE SEQUENCE [LARGE SCALE GENOMIC DNA]</scope>
    <source>
        <strain evidence="2 3">X5P3</strain>
    </source>
</reference>
<evidence type="ECO:0000256" key="1">
    <source>
        <dbReference type="SAM" id="MobiDB-lite"/>
    </source>
</evidence>
<organism evidence="2 3">
    <name type="scientific">Granulicella mallensis</name>
    <dbReference type="NCBI Taxonomy" id="940614"/>
    <lineage>
        <taxon>Bacteria</taxon>
        <taxon>Pseudomonadati</taxon>
        <taxon>Acidobacteriota</taxon>
        <taxon>Terriglobia</taxon>
        <taxon>Terriglobales</taxon>
        <taxon>Acidobacteriaceae</taxon>
        <taxon>Granulicella</taxon>
    </lineage>
</organism>
<name>A0A7W7ZS26_9BACT</name>
<accession>A0A7W7ZS26</accession>
<gene>
    <name evidence="2" type="ORF">HDF15_003478</name>
</gene>
<comment type="caution">
    <text evidence="2">The sequence shown here is derived from an EMBL/GenBank/DDBJ whole genome shotgun (WGS) entry which is preliminary data.</text>
</comment>
<dbReference type="GO" id="GO:0004519">
    <property type="term" value="F:endonuclease activity"/>
    <property type="evidence" value="ECO:0007669"/>
    <property type="project" value="UniProtKB-KW"/>
</dbReference>
<evidence type="ECO:0000313" key="3">
    <source>
        <dbReference type="Proteomes" id="UP000584867"/>
    </source>
</evidence>
<keyword evidence="2" id="KW-0378">Hydrolase</keyword>
<keyword evidence="2" id="KW-0540">Nuclease</keyword>
<dbReference type="EMBL" id="JACHIO010000014">
    <property type="protein sequence ID" value="MBB5065115.1"/>
    <property type="molecule type" value="Genomic_DNA"/>
</dbReference>
<dbReference type="Proteomes" id="UP000584867">
    <property type="component" value="Unassembled WGS sequence"/>
</dbReference>
<protein>
    <submittedName>
        <fullName evidence="2">mRNA-degrading endonuclease YafQ of YafQ-DinJ toxin-antitoxin module</fullName>
    </submittedName>
</protein>
<dbReference type="AlphaFoldDB" id="A0A7W7ZS26"/>
<evidence type="ECO:0000313" key="2">
    <source>
        <dbReference type="EMBL" id="MBB5065115.1"/>
    </source>
</evidence>
<keyword evidence="2" id="KW-0255">Endonuclease</keyword>
<sequence>MREIVRAAQFKRDVKSAAKRGKDMENCGR</sequence>